<sequence>MFNKATYFQSIEHEKGSESAGGLKAFKIDDSDGIAESLGFNNNMINKVDYFVEKGLCIQLIELSDLQENFKTCNAEISGAIEKINRDQSIKPKQKREQTKAIRKNAWRKIHDEFFKKWSGSIAVIERLYRKTDQPVESDPQYRMLIVCKNSTEAQILEALTLDLIVPLNGQCRIDHEVQICRTEEVNIRTIPR</sequence>
<dbReference type="OrthoDB" id="5568619at2"/>
<keyword evidence="2" id="KW-1185">Reference proteome</keyword>
<gene>
    <name evidence="1" type="ORF">CRENPOLYSF2_4250002</name>
</gene>
<dbReference type="Proteomes" id="UP000195442">
    <property type="component" value="Unassembled WGS sequence"/>
</dbReference>
<accession>A0A1R4HEY0</accession>
<reference evidence="2" key="1">
    <citation type="submission" date="2017-02" db="EMBL/GenBank/DDBJ databases">
        <authorList>
            <person name="Daims H."/>
        </authorList>
    </citation>
    <scope>NUCLEOTIDE SEQUENCE [LARGE SCALE GENOMIC DNA]</scope>
</reference>
<name>A0A1R4HEY0_9GAMM</name>
<organism evidence="1 2">
    <name type="scientific">Crenothrix polyspora</name>
    <dbReference type="NCBI Taxonomy" id="360316"/>
    <lineage>
        <taxon>Bacteria</taxon>
        <taxon>Pseudomonadati</taxon>
        <taxon>Pseudomonadota</taxon>
        <taxon>Gammaproteobacteria</taxon>
        <taxon>Methylococcales</taxon>
        <taxon>Crenotrichaceae</taxon>
        <taxon>Crenothrix</taxon>
    </lineage>
</organism>
<dbReference type="RefSeq" id="WP_087147931.1">
    <property type="nucleotide sequence ID" value="NZ_FUKJ01000363.1"/>
</dbReference>
<dbReference type="EMBL" id="FUKJ01000363">
    <property type="protein sequence ID" value="SJM94784.1"/>
    <property type="molecule type" value="Genomic_DNA"/>
</dbReference>
<protein>
    <submittedName>
        <fullName evidence="1">Uncharacterized protein</fullName>
    </submittedName>
</protein>
<evidence type="ECO:0000313" key="2">
    <source>
        <dbReference type="Proteomes" id="UP000195442"/>
    </source>
</evidence>
<dbReference type="AlphaFoldDB" id="A0A1R4HEY0"/>
<evidence type="ECO:0000313" key="1">
    <source>
        <dbReference type="EMBL" id="SJM94784.1"/>
    </source>
</evidence>
<proteinExistence type="predicted"/>